<dbReference type="EMBL" id="JAHCVI010000001">
    <property type="protein sequence ID" value="KAG7293656.1"/>
    <property type="molecule type" value="Genomic_DNA"/>
</dbReference>
<organism evidence="10 11">
    <name type="scientific">Staphylotrichum longicolle</name>
    <dbReference type="NCBI Taxonomy" id="669026"/>
    <lineage>
        <taxon>Eukaryota</taxon>
        <taxon>Fungi</taxon>
        <taxon>Dikarya</taxon>
        <taxon>Ascomycota</taxon>
        <taxon>Pezizomycotina</taxon>
        <taxon>Sordariomycetes</taxon>
        <taxon>Sordariomycetidae</taxon>
        <taxon>Sordariales</taxon>
        <taxon>Chaetomiaceae</taxon>
        <taxon>Staphylotrichum</taxon>
    </lineage>
</organism>
<dbReference type="GO" id="GO:0000026">
    <property type="term" value="F:alpha-1,2-mannosyltransferase activity"/>
    <property type="evidence" value="ECO:0007669"/>
    <property type="project" value="TreeGrafter"/>
</dbReference>
<evidence type="ECO:0008006" key="12">
    <source>
        <dbReference type="Google" id="ProtNLM"/>
    </source>
</evidence>
<evidence type="ECO:0000256" key="1">
    <source>
        <dbReference type="ARBA" id="ARBA00004323"/>
    </source>
</evidence>
<dbReference type="Proteomes" id="UP001197093">
    <property type="component" value="Unassembled WGS sequence"/>
</dbReference>
<dbReference type="InterPro" id="IPR029044">
    <property type="entry name" value="Nucleotide-diphossugar_trans"/>
</dbReference>
<dbReference type="GO" id="GO:0046354">
    <property type="term" value="P:mannan biosynthetic process"/>
    <property type="evidence" value="ECO:0007669"/>
    <property type="project" value="TreeGrafter"/>
</dbReference>
<evidence type="ECO:0000256" key="8">
    <source>
        <dbReference type="ARBA" id="ARBA00023034"/>
    </source>
</evidence>
<protein>
    <recommendedName>
        <fullName evidence="12">Glycosyltransferase family 71 protein</fullName>
    </recommendedName>
</protein>
<keyword evidence="5" id="KW-0812">Transmembrane</keyword>
<dbReference type="Gene3D" id="3.90.550.10">
    <property type="entry name" value="Spore Coat Polysaccharide Biosynthesis Protein SpsA, Chain A"/>
    <property type="match status" value="1"/>
</dbReference>
<evidence type="ECO:0000256" key="2">
    <source>
        <dbReference type="ARBA" id="ARBA00004922"/>
    </source>
</evidence>
<evidence type="ECO:0000256" key="4">
    <source>
        <dbReference type="ARBA" id="ARBA00022679"/>
    </source>
</evidence>
<evidence type="ECO:0000256" key="6">
    <source>
        <dbReference type="ARBA" id="ARBA00022968"/>
    </source>
</evidence>
<keyword evidence="6" id="KW-0735">Signal-anchor</keyword>
<dbReference type="AlphaFoldDB" id="A0AAD4I3K1"/>
<dbReference type="PANTHER" id="PTHR31646">
    <property type="entry name" value="ALPHA-1,2-MANNOSYLTRANSFERASE MNN2"/>
    <property type="match status" value="1"/>
</dbReference>
<sequence>MALRRIPRSLLAAATIASILLIAGWYRRESSGEPFRLYRVIEGFTHSDSAHDGAGAADEFGFDLAHRFPLAESFRGRHFEKVVTLPNLSISETGRTCNWTSNDKVNFMFDGAIEWNVKARPDSEINLRRSQWQDFVRNCPPYKDVASRFSGRGIVLLAGNGDTLMRTKVILRSLNRLGSEVPVEIHYWDDELNDDKKQQLTKIYPHTVFNDLASKDNLMRPAFDTFLINYQLKTAAIVNSRFAHVLLLDSDNIPVIDPAELWESPTYKEYGTIFWPDIARTRPANPAWAITNTPCRMDEFELESGQLLVDKSRFWYHVKLAAFMNNDPDRYYDQFLLGDKDTFRFAWHALKTRYGRPKRWLTSVGTVYQGGYCGHTFAQHHPDDGRIAFLHGGLLKTMTPPVLRWNRDNQSGIFRSYKRAANDQDPAGINEIGIHFFGNEQIPNLPKDNPAQWCTDMPSVEPRGFDDLLPDYERFFEQIGGYWASEKDGK</sequence>
<evidence type="ECO:0000256" key="3">
    <source>
        <dbReference type="ARBA" id="ARBA00009105"/>
    </source>
</evidence>
<comment type="subcellular location">
    <subcellularLocation>
        <location evidence="1">Golgi apparatus membrane</location>
        <topology evidence="1">Single-pass type II membrane protein</topology>
    </subcellularLocation>
</comment>
<dbReference type="GO" id="GO:0000139">
    <property type="term" value="C:Golgi membrane"/>
    <property type="evidence" value="ECO:0007669"/>
    <property type="project" value="UniProtKB-SubCell"/>
</dbReference>
<keyword evidence="8" id="KW-0333">Golgi apparatus</keyword>
<comment type="similarity">
    <text evidence="3">Belongs to the MNN1/MNT family.</text>
</comment>
<dbReference type="InterPro" id="IPR022751">
    <property type="entry name" value="Alpha_mannosyltransferase"/>
</dbReference>
<comment type="caution">
    <text evidence="10">The sequence shown here is derived from an EMBL/GenBank/DDBJ whole genome shotgun (WGS) entry which is preliminary data.</text>
</comment>
<gene>
    <name evidence="10" type="ORF">NEMBOFW57_003711</name>
</gene>
<accession>A0AAD4I3K1</accession>
<evidence type="ECO:0000313" key="10">
    <source>
        <dbReference type="EMBL" id="KAG7293656.1"/>
    </source>
</evidence>
<comment type="pathway">
    <text evidence="2">Protein modification; protein glycosylation.</text>
</comment>
<keyword evidence="7" id="KW-1133">Transmembrane helix</keyword>
<keyword evidence="4" id="KW-0808">Transferase</keyword>
<evidence type="ECO:0000256" key="7">
    <source>
        <dbReference type="ARBA" id="ARBA00022989"/>
    </source>
</evidence>
<dbReference type="SUPFAM" id="SSF53448">
    <property type="entry name" value="Nucleotide-diphospho-sugar transferases"/>
    <property type="match status" value="1"/>
</dbReference>
<evidence type="ECO:0000256" key="9">
    <source>
        <dbReference type="ARBA" id="ARBA00023136"/>
    </source>
</evidence>
<evidence type="ECO:0000313" key="11">
    <source>
        <dbReference type="Proteomes" id="UP001197093"/>
    </source>
</evidence>
<proteinExistence type="inferred from homology"/>
<keyword evidence="11" id="KW-1185">Reference proteome</keyword>
<keyword evidence="9" id="KW-0472">Membrane</keyword>
<dbReference type="Pfam" id="PF11051">
    <property type="entry name" value="Mannosyl_trans3"/>
    <property type="match status" value="2"/>
</dbReference>
<name>A0AAD4I3K1_9PEZI</name>
<evidence type="ECO:0000256" key="5">
    <source>
        <dbReference type="ARBA" id="ARBA00022692"/>
    </source>
</evidence>
<reference evidence="10" key="1">
    <citation type="submission" date="2023-02" db="EMBL/GenBank/DDBJ databases">
        <authorList>
            <person name="Palmer J.M."/>
        </authorList>
    </citation>
    <scope>NUCLEOTIDE SEQUENCE</scope>
    <source>
        <strain evidence="10">FW57</strain>
    </source>
</reference>
<dbReference type="PANTHER" id="PTHR31646:SF1">
    <property type="entry name" value="ALPHA-1,2-MANNOSYLTRANSFERASE MNN2"/>
    <property type="match status" value="1"/>
</dbReference>